<feature type="domain" description="Pyridoxamine kinase/Phosphomethylpyrimidine kinase" evidence="6">
    <location>
        <begin position="24"/>
        <end position="261"/>
    </location>
</feature>
<dbReference type="Proteomes" id="UP000824071">
    <property type="component" value="Unassembled WGS sequence"/>
</dbReference>
<evidence type="ECO:0000256" key="3">
    <source>
        <dbReference type="ARBA" id="ARBA00022741"/>
    </source>
</evidence>
<organism evidence="7 8">
    <name type="scientific">Candidatus Fimenecus excrementigallinarum</name>
    <dbReference type="NCBI Taxonomy" id="2840816"/>
    <lineage>
        <taxon>Bacteria</taxon>
        <taxon>Bacillati</taxon>
        <taxon>Bacillota</taxon>
        <taxon>Clostridia</taxon>
        <taxon>Candidatus Fimenecus</taxon>
    </lineage>
</organism>
<dbReference type="GO" id="GO:0005524">
    <property type="term" value="F:ATP binding"/>
    <property type="evidence" value="ECO:0007669"/>
    <property type="project" value="UniProtKB-KW"/>
</dbReference>
<dbReference type="InterPro" id="IPR013749">
    <property type="entry name" value="PM/HMP-P_kinase-1"/>
</dbReference>
<evidence type="ECO:0000259" key="6">
    <source>
        <dbReference type="Pfam" id="PF08543"/>
    </source>
</evidence>
<dbReference type="AlphaFoldDB" id="A0A9D1IFR2"/>
<dbReference type="Pfam" id="PF08543">
    <property type="entry name" value="Phos_pyr_kin"/>
    <property type="match status" value="1"/>
</dbReference>
<keyword evidence="4 7" id="KW-0418">Kinase</keyword>
<dbReference type="EMBL" id="DVMW01000030">
    <property type="protein sequence ID" value="HIU35931.1"/>
    <property type="molecule type" value="Genomic_DNA"/>
</dbReference>
<evidence type="ECO:0000313" key="8">
    <source>
        <dbReference type="Proteomes" id="UP000824071"/>
    </source>
</evidence>
<dbReference type="SUPFAM" id="SSF53613">
    <property type="entry name" value="Ribokinase-like"/>
    <property type="match status" value="1"/>
</dbReference>
<dbReference type="NCBIfam" id="NF005491">
    <property type="entry name" value="PRK07105.1"/>
    <property type="match status" value="1"/>
</dbReference>
<dbReference type="GO" id="GO:0005829">
    <property type="term" value="C:cytosol"/>
    <property type="evidence" value="ECO:0007669"/>
    <property type="project" value="TreeGrafter"/>
</dbReference>
<reference evidence="7" key="2">
    <citation type="journal article" date="2021" name="PeerJ">
        <title>Extensive microbial diversity within the chicken gut microbiome revealed by metagenomics and culture.</title>
        <authorList>
            <person name="Gilroy R."/>
            <person name="Ravi A."/>
            <person name="Getino M."/>
            <person name="Pursley I."/>
            <person name="Horton D.L."/>
            <person name="Alikhan N.F."/>
            <person name="Baker D."/>
            <person name="Gharbi K."/>
            <person name="Hall N."/>
            <person name="Watson M."/>
            <person name="Adriaenssens E.M."/>
            <person name="Foster-Nyarko E."/>
            <person name="Jarju S."/>
            <person name="Secka A."/>
            <person name="Antonio M."/>
            <person name="Oren A."/>
            <person name="Chaudhuri R.R."/>
            <person name="La Ragione R."/>
            <person name="Hildebrand F."/>
            <person name="Pallen M.J."/>
        </authorList>
    </citation>
    <scope>NUCLEOTIDE SEQUENCE</scope>
    <source>
        <strain evidence="7">ChiGjej1B1-19959</strain>
    </source>
</reference>
<evidence type="ECO:0000256" key="2">
    <source>
        <dbReference type="ARBA" id="ARBA00022679"/>
    </source>
</evidence>
<dbReference type="CDD" id="cd01173">
    <property type="entry name" value="pyridoxal_pyridoxamine_kinase"/>
    <property type="match status" value="1"/>
</dbReference>
<proteinExistence type="predicted"/>
<keyword evidence="2 7" id="KW-0808">Transferase</keyword>
<evidence type="ECO:0000256" key="5">
    <source>
        <dbReference type="ARBA" id="ARBA00022840"/>
    </source>
</evidence>
<dbReference type="InterPro" id="IPR029056">
    <property type="entry name" value="Ribokinase-like"/>
</dbReference>
<comment type="caution">
    <text evidence="7">The sequence shown here is derived from an EMBL/GenBank/DDBJ whole genome shotgun (WGS) entry which is preliminary data.</text>
</comment>
<dbReference type="GO" id="GO:0008478">
    <property type="term" value="F:pyridoxal kinase activity"/>
    <property type="evidence" value="ECO:0007669"/>
    <property type="project" value="UniProtKB-EC"/>
</dbReference>
<dbReference type="PANTHER" id="PTHR10534">
    <property type="entry name" value="PYRIDOXAL KINASE"/>
    <property type="match status" value="1"/>
</dbReference>
<name>A0A9D1IFR2_9FIRM</name>
<evidence type="ECO:0000256" key="4">
    <source>
        <dbReference type="ARBA" id="ARBA00022777"/>
    </source>
</evidence>
<reference evidence="7" key="1">
    <citation type="submission" date="2020-10" db="EMBL/GenBank/DDBJ databases">
        <authorList>
            <person name="Gilroy R."/>
        </authorList>
    </citation>
    <scope>NUCLEOTIDE SEQUENCE</scope>
    <source>
        <strain evidence="7">ChiGjej1B1-19959</strain>
    </source>
</reference>
<dbReference type="InterPro" id="IPR004625">
    <property type="entry name" value="PyrdxlKinase"/>
</dbReference>
<gene>
    <name evidence="7" type="ORF">IAC53_04895</name>
</gene>
<dbReference type="Gene3D" id="3.40.1190.20">
    <property type="match status" value="1"/>
</dbReference>
<dbReference type="GO" id="GO:0009443">
    <property type="term" value="P:pyridoxal 5'-phosphate salvage"/>
    <property type="evidence" value="ECO:0007669"/>
    <property type="project" value="InterPro"/>
</dbReference>
<accession>A0A9D1IFR2</accession>
<protein>
    <recommendedName>
        <fullName evidence="1">pyridoxal kinase</fullName>
        <ecNumber evidence="1">2.7.1.35</ecNumber>
    </recommendedName>
</protein>
<dbReference type="PANTHER" id="PTHR10534:SF2">
    <property type="entry name" value="PYRIDOXAL KINASE"/>
    <property type="match status" value="1"/>
</dbReference>
<keyword evidence="5" id="KW-0067">ATP-binding</keyword>
<keyword evidence="3" id="KW-0547">Nucleotide-binding</keyword>
<sequence length="276" mass="29524">MKRVAVVNDLSGLGRCSLTAALPVLSAMGLECCPLPTAVLSNQTGYDSFFCCDLTDSLDAYLAEWEKRGVRFDGVLTGYLASVRQARQIETLLDAFRTPQTVFVCDPVMGDDGRVYDTYDDTLCRAVMRLARRANVLTPNLSELCFLCGASYGELCALPGREAVLRRVESLARTLLSDTLHTVVVTGLRSGAEISSLLVTAAGGVCVTGPCYGGSYSGTGDLFAAVLTGELVRGTDAETAVRKAMRFLEASIADSFRAGTDRNDGVDFQTHLGMLL</sequence>
<evidence type="ECO:0000256" key="1">
    <source>
        <dbReference type="ARBA" id="ARBA00012104"/>
    </source>
</evidence>
<dbReference type="EC" id="2.7.1.35" evidence="1"/>
<evidence type="ECO:0000313" key="7">
    <source>
        <dbReference type="EMBL" id="HIU35931.1"/>
    </source>
</evidence>